<dbReference type="InterPro" id="IPR036565">
    <property type="entry name" value="Mur-like_cat_sf"/>
</dbReference>
<dbReference type="GO" id="GO:0005524">
    <property type="term" value="F:ATP binding"/>
    <property type="evidence" value="ECO:0007669"/>
    <property type="project" value="UniProtKB-KW"/>
</dbReference>
<comment type="pathway">
    <text evidence="2">Cell wall biogenesis; peptidoglycan biosynthesis.</text>
</comment>
<dbReference type="SUPFAM" id="SSF53244">
    <property type="entry name" value="MurD-like peptide ligases, peptide-binding domain"/>
    <property type="match status" value="1"/>
</dbReference>
<evidence type="ECO:0000256" key="12">
    <source>
        <dbReference type="ARBA" id="ARBA00023316"/>
    </source>
</evidence>
<dbReference type="EMBL" id="PFPS01000025">
    <property type="protein sequence ID" value="PJA02474.1"/>
    <property type="molecule type" value="Genomic_DNA"/>
</dbReference>
<evidence type="ECO:0000259" key="17">
    <source>
        <dbReference type="Pfam" id="PF08245"/>
    </source>
</evidence>
<dbReference type="Gene3D" id="3.90.190.20">
    <property type="entry name" value="Mur ligase, C-terminal domain"/>
    <property type="match status" value="1"/>
</dbReference>
<evidence type="ECO:0000313" key="18">
    <source>
        <dbReference type="EMBL" id="PJA02474.1"/>
    </source>
</evidence>
<feature type="domain" description="Mur ligase N-terminal catalytic" evidence="15">
    <location>
        <begin position="1"/>
        <end position="95"/>
    </location>
</feature>
<dbReference type="AlphaFoldDB" id="A0A2M7VKZ6"/>
<evidence type="ECO:0000313" key="19">
    <source>
        <dbReference type="Proteomes" id="UP000231469"/>
    </source>
</evidence>
<evidence type="ECO:0000256" key="13">
    <source>
        <dbReference type="ARBA" id="ARBA00047833"/>
    </source>
</evidence>
<protein>
    <recommendedName>
        <fullName evidence="3 14">UDP-N-acetylmuramate--L-alanine ligase</fullName>
        <ecNumber evidence="3 14">6.3.2.8</ecNumber>
    </recommendedName>
</protein>
<dbReference type="Pfam" id="PF08245">
    <property type="entry name" value="Mur_ligase_M"/>
    <property type="match status" value="1"/>
</dbReference>
<evidence type="ECO:0000256" key="9">
    <source>
        <dbReference type="ARBA" id="ARBA00022960"/>
    </source>
</evidence>
<evidence type="ECO:0000256" key="8">
    <source>
        <dbReference type="ARBA" id="ARBA00022840"/>
    </source>
</evidence>
<evidence type="ECO:0000256" key="2">
    <source>
        <dbReference type="ARBA" id="ARBA00004752"/>
    </source>
</evidence>
<proteinExistence type="predicted"/>
<keyword evidence="11" id="KW-0131">Cell cycle</keyword>
<evidence type="ECO:0000256" key="1">
    <source>
        <dbReference type="ARBA" id="ARBA00004496"/>
    </source>
</evidence>
<evidence type="ECO:0000256" key="14">
    <source>
        <dbReference type="NCBIfam" id="TIGR01082"/>
    </source>
</evidence>
<dbReference type="GO" id="GO:0071555">
    <property type="term" value="P:cell wall organization"/>
    <property type="evidence" value="ECO:0007669"/>
    <property type="project" value="UniProtKB-KW"/>
</dbReference>
<name>A0A2M7VKZ6_9BACT</name>
<dbReference type="InterPro" id="IPR000713">
    <property type="entry name" value="Mur_ligase_N"/>
</dbReference>
<evidence type="ECO:0000256" key="5">
    <source>
        <dbReference type="ARBA" id="ARBA00022598"/>
    </source>
</evidence>
<dbReference type="InterPro" id="IPR004101">
    <property type="entry name" value="Mur_ligase_C"/>
</dbReference>
<evidence type="ECO:0000256" key="3">
    <source>
        <dbReference type="ARBA" id="ARBA00012211"/>
    </source>
</evidence>
<evidence type="ECO:0000256" key="6">
    <source>
        <dbReference type="ARBA" id="ARBA00022618"/>
    </source>
</evidence>
<keyword evidence="9" id="KW-0133">Cell shape</keyword>
<dbReference type="GO" id="GO:0051301">
    <property type="term" value="P:cell division"/>
    <property type="evidence" value="ECO:0007669"/>
    <property type="project" value="UniProtKB-KW"/>
</dbReference>
<dbReference type="InterPro" id="IPR005758">
    <property type="entry name" value="UDP-N-AcMur_Ala_ligase_MurC"/>
</dbReference>
<dbReference type="InterPro" id="IPR036615">
    <property type="entry name" value="Mur_ligase_C_dom_sf"/>
</dbReference>
<evidence type="ECO:0000256" key="11">
    <source>
        <dbReference type="ARBA" id="ARBA00023306"/>
    </source>
</evidence>
<dbReference type="SUPFAM" id="SSF53623">
    <property type="entry name" value="MurD-like peptide ligases, catalytic domain"/>
    <property type="match status" value="1"/>
</dbReference>
<reference evidence="19" key="1">
    <citation type="submission" date="2017-09" db="EMBL/GenBank/DDBJ databases">
        <title>Depth-based differentiation of microbial function through sediment-hosted aquifers and enrichment of novel symbionts in the deep terrestrial subsurface.</title>
        <authorList>
            <person name="Probst A.J."/>
            <person name="Ladd B."/>
            <person name="Jarett J.K."/>
            <person name="Geller-Mcgrath D.E."/>
            <person name="Sieber C.M.K."/>
            <person name="Emerson J.B."/>
            <person name="Anantharaman K."/>
            <person name="Thomas B.C."/>
            <person name="Malmstrom R."/>
            <person name="Stieglmeier M."/>
            <person name="Klingl A."/>
            <person name="Woyke T."/>
            <person name="Ryan C.M."/>
            <person name="Banfield J.F."/>
        </authorList>
    </citation>
    <scope>NUCLEOTIDE SEQUENCE [LARGE SCALE GENOMIC DNA]</scope>
</reference>
<dbReference type="Gene3D" id="3.40.1190.10">
    <property type="entry name" value="Mur-like, catalytic domain"/>
    <property type="match status" value="1"/>
</dbReference>
<dbReference type="EC" id="6.3.2.8" evidence="3 14"/>
<keyword evidence="5 18" id="KW-0436">Ligase</keyword>
<keyword evidence="12" id="KW-0961">Cell wall biogenesis/degradation</keyword>
<dbReference type="SUPFAM" id="SSF51984">
    <property type="entry name" value="MurCD N-terminal domain"/>
    <property type="match status" value="1"/>
</dbReference>
<comment type="catalytic activity">
    <reaction evidence="13">
        <text>UDP-N-acetyl-alpha-D-muramate + L-alanine + ATP = UDP-N-acetyl-alpha-D-muramoyl-L-alanine + ADP + phosphate + H(+)</text>
        <dbReference type="Rhea" id="RHEA:23372"/>
        <dbReference type="ChEBI" id="CHEBI:15378"/>
        <dbReference type="ChEBI" id="CHEBI:30616"/>
        <dbReference type="ChEBI" id="CHEBI:43474"/>
        <dbReference type="ChEBI" id="CHEBI:57972"/>
        <dbReference type="ChEBI" id="CHEBI:70757"/>
        <dbReference type="ChEBI" id="CHEBI:83898"/>
        <dbReference type="ChEBI" id="CHEBI:456216"/>
        <dbReference type="EC" id="6.3.2.8"/>
    </reaction>
</comment>
<accession>A0A2M7VKZ6</accession>
<evidence type="ECO:0000256" key="7">
    <source>
        <dbReference type="ARBA" id="ARBA00022741"/>
    </source>
</evidence>
<dbReference type="UniPathway" id="UPA00219"/>
<evidence type="ECO:0000256" key="4">
    <source>
        <dbReference type="ARBA" id="ARBA00022490"/>
    </source>
</evidence>
<dbReference type="PANTHER" id="PTHR43445:SF3">
    <property type="entry name" value="UDP-N-ACETYLMURAMATE--L-ALANINE LIGASE"/>
    <property type="match status" value="1"/>
</dbReference>
<evidence type="ECO:0000259" key="15">
    <source>
        <dbReference type="Pfam" id="PF01225"/>
    </source>
</evidence>
<dbReference type="GO" id="GO:0005737">
    <property type="term" value="C:cytoplasm"/>
    <property type="evidence" value="ECO:0007669"/>
    <property type="project" value="UniProtKB-SubCell"/>
</dbReference>
<dbReference type="Gene3D" id="3.40.50.720">
    <property type="entry name" value="NAD(P)-binding Rossmann-like Domain"/>
    <property type="match status" value="1"/>
</dbReference>
<dbReference type="NCBIfam" id="TIGR01082">
    <property type="entry name" value="murC"/>
    <property type="match status" value="1"/>
</dbReference>
<sequence>MGLGGSGMTAVALLAKAAGYEVSGCDLSSSNYYVKTLLKKGIKLKIGHKADHLKNVDILTVSPAIFDLNLNHPEVVEAKKRKILMTWQEFMGRFLQKGKFVIAIAGTHGKSTTTALMGLVLEKAGFDPSVEVGAIIPRWSKNVRIGSSKYFVCEADEFYYNFLNYSPSLAIINNIEMDHPEFFRDFEQFKEAFKKFIKKIKGPKILVVNEESQGIRQLLIKMQKWLRKNKVKTIGYYFENRFRFPFYKEYQGSITRTTSRFTYFEVMHNGINHNFKLKIAGSHNVYNALGVIGAARELNIGLNKIKKIFQSFNGLKRRFEMIGNIKGIKIFDDYGHHPTAIAATLDAVKNRFVKSRIWAIIEPHQISRLRLFMNEFASALNKADKVIITKTFLGREKNVKPINPLNLVKRIGINKAEYIEDFNQITGKIAKKAKKGDVVVVFGAGKSYLLSRQIKEKLKNL</sequence>
<dbReference type="Pfam" id="PF02875">
    <property type="entry name" value="Mur_ligase_C"/>
    <property type="match status" value="1"/>
</dbReference>
<keyword evidence="6" id="KW-0132">Cell division</keyword>
<keyword evidence="10" id="KW-0573">Peptidoglycan synthesis</keyword>
<dbReference type="InterPro" id="IPR050061">
    <property type="entry name" value="MurCDEF_pg_biosynth"/>
</dbReference>
<feature type="domain" description="Mur ligase central" evidence="17">
    <location>
        <begin position="104"/>
        <end position="295"/>
    </location>
</feature>
<evidence type="ECO:0000256" key="10">
    <source>
        <dbReference type="ARBA" id="ARBA00022984"/>
    </source>
</evidence>
<comment type="subcellular location">
    <subcellularLocation>
        <location evidence="1">Cytoplasm</location>
    </subcellularLocation>
</comment>
<evidence type="ECO:0000259" key="16">
    <source>
        <dbReference type="Pfam" id="PF02875"/>
    </source>
</evidence>
<dbReference type="InterPro" id="IPR013221">
    <property type="entry name" value="Mur_ligase_cen"/>
</dbReference>
<feature type="domain" description="Mur ligase C-terminal" evidence="16">
    <location>
        <begin position="317"/>
        <end position="445"/>
    </location>
</feature>
<keyword evidence="8" id="KW-0067">ATP-binding</keyword>
<dbReference type="GO" id="GO:0008763">
    <property type="term" value="F:UDP-N-acetylmuramate-L-alanine ligase activity"/>
    <property type="evidence" value="ECO:0007669"/>
    <property type="project" value="UniProtKB-UniRule"/>
</dbReference>
<dbReference type="Proteomes" id="UP000231469">
    <property type="component" value="Unassembled WGS sequence"/>
</dbReference>
<organism evidence="18 19">
    <name type="scientific">bacterium (Candidatus Gribaldobacteria) CG_4_10_14_0_2_um_filter_36_18</name>
    <dbReference type="NCBI Taxonomy" id="2014264"/>
    <lineage>
        <taxon>Bacteria</taxon>
        <taxon>Candidatus Gribaldobacteria</taxon>
    </lineage>
</organism>
<comment type="caution">
    <text evidence="18">The sequence shown here is derived from an EMBL/GenBank/DDBJ whole genome shotgun (WGS) entry which is preliminary data.</text>
</comment>
<keyword evidence="4" id="KW-0963">Cytoplasm</keyword>
<dbReference type="PANTHER" id="PTHR43445">
    <property type="entry name" value="UDP-N-ACETYLMURAMATE--L-ALANINE LIGASE-RELATED"/>
    <property type="match status" value="1"/>
</dbReference>
<dbReference type="Pfam" id="PF01225">
    <property type="entry name" value="Mur_ligase"/>
    <property type="match status" value="1"/>
</dbReference>
<gene>
    <name evidence="18" type="primary">murC</name>
    <name evidence="18" type="ORF">COX73_00575</name>
</gene>
<keyword evidence="7" id="KW-0547">Nucleotide-binding</keyword>
<dbReference type="GO" id="GO:0008360">
    <property type="term" value="P:regulation of cell shape"/>
    <property type="evidence" value="ECO:0007669"/>
    <property type="project" value="UniProtKB-KW"/>
</dbReference>
<dbReference type="GO" id="GO:0009252">
    <property type="term" value="P:peptidoglycan biosynthetic process"/>
    <property type="evidence" value="ECO:0007669"/>
    <property type="project" value="UniProtKB-UniRule"/>
</dbReference>